<keyword evidence="3" id="KW-0285">Flavoprotein</keyword>
<keyword evidence="4" id="KW-0274">FAD</keyword>
<keyword evidence="5 7" id="KW-0560">Oxidoreductase</keyword>
<keyword evidence="8" id="KW-1185">Reference proteome</keyword>
<dbReference type="RefSeq" id="WP_013873175.1">
    <property type="nucleotide sequence ID" value="NC_015656.1"/>
</dbReference>
<gene>
    <name evidence="7" type="ordered locus">FsymDg_1778</name>
</gene>
<evidence type="ECO:0000256" key="5">
    <source>
        <dbReference type="ARBA" id="ARBA00023002"/>
    </source>
</evidence>
<dbReference type="PANTHER" id="PTHR43716">
    <property type="entry name" value="D-2-HYDROXYGLUTARATE DEHYDROGENASE, MITOCHONDRIAL"/>
    <property type="match status" value="1"/>
</dbReference>
<dbReference type="HOGENOM" id="CLU_017779_4_1_11"/>
<reference evidence="7 8" key="1">
    <citation type="submission" date="2011-05" db="EMBL/GenBank/DDBJ databases">
        <title>Complete sequence of chromosome of Frankia symbiont of Datisca glomerata.</title>
        <authorList>
            <consortium name="US DOE Joint Genome Institute"/>
            <person name="Lucas S."/>
            <person name="Han J."/>
            <person name="Lapidus A."/>
            <person name="Cheng J.-F."/>
            <person name="Goodwin L."/>
            <person name="Pitluck S."/>
            <person name="Peters L."/>
            <person name="Mikhailova N."/>
            <person name="Chertkov O."/>
            <person name="Teshima H."/>
            <person name="Han C."/>
            <person name="Tapia R."/>
            <person name="Land M."/>
            <person name="Hauser L."/>
            <person name="Kyrpides N."/>
            <person name="Ivanova N."/>
            <person name="Pagani I."/>
            <person name="Berry A."/>
            <person name="Pawlowski K."/>
            <person name="Persson T."/>
            <person name="Vanden Heuvel B."/>
            <person name="Benson D."/>
            <person name="Woyke T."/>
        </authorList>
    </citation>
    <scope>NUCLEOTIDE SEQUENCE [LARGE SCALE GENOMIC DNA]</scope>
    <source>
        <strain evidence="8">4085684</strain>
    </source>
</reference>
<evidence type="ECO:0000256" key="2">
    <source>
        <dbReference type="ARBA" id="ARBA00008000"/>
    </source>
</evidence>
<organism evidence="7 8">
    <name type="scientific">Candidatus Protofrankia datiscae</name>
    <dbReference type="NCBI Taxonomy" id="2716812"/>
    <lineage>
        <taxon>Bacteria</taxon>
        <taxon>Bacillati</taxon>
        <taxon>Actinomycetota</taxon>
        <taxon>Actinomycetes</taxon>
        <taxon>Frankiales</taxon>
        <taxon>Frankiaceae</taxon>
        <taxon>Protofrankia</taxon>
    </lineage>
</organism>
<evidence type="ECO:0000313" key="7">
    <source>
        <dbReference type="EMBL" id="AEH09225.1"/>
    </source>
</evidence>
<dbReference type="Gene3D" id="1.10.45.10">
    <property type="entry name" value="Vanillyl-alcohol Oxidase, Chain A, domain 4"/>
    <property type="match status" value="1"/>
</dbReference>
<dbReference type="PROSITE" id="PS51387">
    <property type="entry name" value="FAD_PCMH"/>
    <property type="match status" value="1"/>
</dbReference>
<dbReference type="Gene3D" id="3.30.43.10">
    <property type="entry name" value="Uridine Diphospho-n-acetylenolpyruvylglucosamine Reductase, domain 2"/>
    <property type="match status" value="1"/>
</dbReference>
<dbReference type="GO" id="GO:0022904">
    <property type="term" value="P:respiratory electron transport chain"/>
    <property type="evidence" value="ECO:0007669"/>
    <property type="project" value="TreeGrafter"/>
</dbReference>
<dbReference type="InterPro" id="IPR051264">
    <property type="entry name" value="FAD-oxidored/transferase_4"/>
</dbReference>
<evidence type="ECO:0000313" key="8">
    <source>
        <dbReference type="Proteomes" id="UP000001549"/>
    </source>
</evidence>
<comment type="similarity">
    <text evidence="2">Belongs to the FAD-binding oxidoreductase/transferase type 4 family.</text>
</comment>
<dbReference type="InterPro" id="IPR006094">
    <property type="entry name" value="Oxid_FAD_bind_N"/>
</dbReference>
<dbReference type="InterPro" id="IPR016164">
    <property type="entry name" value="FAD-linked_Oxase-like_C"/>
</dbReference>
<dbReference type="GO" id="GO:0071949">
    <property type="term" value="F:FAD binding"/>
    <property type="evidence" value="ECO:0007669"/>
    <property type="project" value="InterPro"/>
</dbReference>
<dbReference type="InterPro" id="IPR004113">
    <property type="entry name" value="FAD-bd_oxidored_4_C"/>
</dbReference>
<dbReference type="EMBL" id="CP002801">
    <property type="protein sequence ID" value="AEH09225.1"/>
    <property type="molecule type" value="Genomic_DNA"/>
</dbReference>
<dbReference type="eggNOG" id="COG0277">
    <property type="taxonomic scope" value="Bacteria"/>
</dbReference>
<accession>F8B6C9</accession>
<dbReference type="STRING" id="656024.FsymDg_1778"/>
<dbReference type="InterPro" id="IPR036318">
    <property type="entry name" value="FAD-bd_PCMH-like_sf"/>
</dbReference>
<dbReference type="PANTHER" id="PTHR43716:SF1">
    <property type="entry name" value="D-2-HYDROXYGLUTARATE DEHYDROGENASE, MITOCHONDRIAL"/>
    <property type="match status" value="1"/>
</dbReference>
<dbReference type="InterPro" id="IPR016167">
    <property type="entry name" value="FAD-bd_PCMH_sub1"/>
</dbReference>
<evidence type="ECO:0000256" key="4">
    <source>
        <dbReference type="ARBA" id="ARBA00022827"/>
    </source>
</evidence>
<dbReference type="EC" id="1.1.2.4" evidence="7"/>
<evidence type="ECO:0000256" key="1">
    <source>
        <dbReference type="ARBA" id="ARBA00001974"/>
    </source>
</evidence>
<feature type="domain" description="FAD-binding PCMH-type" evidence="6">
    <location>
        <begin position="33"/>
        <end position="215"/>
    </location>
</feature>
<dbReference type="SUPFAM" id="SSF55103">
    <property type="entry name" value="FAD-linked oxidases, C-terminal domain"/>
    <property type="match status" value="1"/>
</dbReference>
<proteinExistence type="inferred from homology"/>
<comment type="cofactor">
    <cofactor evidence="1">
        <name>FAD</name>
        <dbReference type="ChEBI" id="CHEBI:57692"/>
    </cofactor>
</comment>
<dbReference type="Pfam" id="PF01565">
    <property type="entry name" value="FAD_binding_4"/>
    <property type="match status" value="1"/>
</dbReference>
<protein>
    <submittedName>
        <fullName evidence="7">D-lactate dehydrogenase (Cytochrome)</fullName>
        <ecNumber evidence="7">1.1.2.4</ecNumber>
    </submittedName>
</protein>
<evidence type="ECO:0000259" key="6">
    <source>
        <dbReference type="PROSITE" id="PS51387"/>
    </source>
</evidence>
<dbReference type="InterPro" id="IPR016166">
    <property type="entry name" value="FAD-bd_PCMH"/>
</dbReference>
<dbReference type="AlphaFoldDB" id="F8B6C9"/>
<dbReference type="FunFam" id="1.10.45.10:FF:000001">
    <property type="entry name" value="D-lactate dehydrogenase mitochondrial"/>
    <property type="match status" value="1"/>
</dbReference>
<dbReference type="KEGG" id="fsy:FsymDg_1778"/>
<dbReference type="InterPro" id="IPR016169">
    <property type="entry name" value="FAD-bd_PCMH_sub2"/>
</dbReference>
<dbReference type="Gene3D" id="3.30.465.10">
    <property type="match status" value="1"/>
</dbReference>
<dbReference type="Proteomes" id="UP000001549">
    <property type="component" value="Chromosome"/>
</dbReference>
<dbReference type="Pfam" id="PF02913">
    <property type="entry name" value="FAD-oxidase_C"/>
    <property type="match status" value="1"/>
</dbReference>
<dbReference type="SUPFAM" id="SSF56176">
    <property type="entry name" value="FAD-binding/transporter-associated domain-like"/>
    <property type="match status" value="1"/>
</dbReference>
<name>F8B6C9_9ACTN</name>
<dbReference type="Gene3D" id="3.30.70.2740">
    <property type="match status" value="1"/>
</dbReference>
<dbReference type="Gene3D" id="3.30.70.2190">
    <property type="match status" value="1"/>
</dbReference>
<sequence length="469" mass="47339">MLITDLVGALGAAHVLTDPDVTVSYETDWTGAFRGRAVAVARPATTDQVAAVLRICARHGVPVVPQGGNTGLVGGSVPAGAAAGAVVLSLRRLTAIEPVDAAAGLVTAGAGATLADVQAHARAAGYGVGVDFAARDSATVGGIAASNAGGERVLRHGMTRGQVAGLEVVLADGSVLRRLSGLPKDNVGYDLPSLFVGSEGTLGVITKVQLRLVGLPAARTAALLAVSDLPAAVGLVATLRATVASLDAVELVFGDGVDLVCAHQGRPAPFPGRPFPQDTPYLLVECVGPTDPTGDLAAAVETATGVLDAVVATTATDRERLWAYREGHTAAVNALDVPLKLDVAVPLARMSAFVDDLRALVPAVAPSARLHLWGHLAEANLHVNVTGLDRGDTGGREELTTAILTRAAADGGSIGAEHGVGRAKMAWVGLSRSPAELAVLAAVKHALDPTGLLNPGVIVSPGLTGSYRV</sequence>
<evidence type="ECO:0000256" key="3">
    <source>
        <dbReference type="ARBA" id="ARBA00022630"/>
    </source>
</evidence>
<dbReference type="GO" id="GO:0004458">
    <property type="term" value="F:D-lactate dehydrogenase (cytochrome) activity"/>
    <property type="evidence" value="ECO:0007669"/>
    <property type="project" value="UniProtKB-EC"/>
</dbReference>
<dbReference type="InterPro" id="IPR016171">
    <property type="entry name" value="Vanillyl_alc_oxidase_C-sub2"/>
</dbReference>